<reference evidence="11 12" key="1">
    <citation type="journal article" date="2019" name="Nat. Ecol. Evol.">
        <title>Megaphylogeny resolves global patterns of mushroom evolution.</title>
        <authorList>
            <person name="Varga T."/>
            <person name="Krizsan K."/>
            <person name="Foldi C."/>
            <person name="Dima B."/>
            <person name="Sanchez-Garcia M."/>
            <person name="Sanchez-Ramirez S."/>
            <person name="Szollosi G.J."/>
            <person name="Szarkandi J.G."/>
            <person name="Papp V."/>
            <person name="Albert L."/>
            <person name="Andreopoulos W."/>
            <person name="Angelini C."/>
            <person name="Antonin V."/>
            <person name="Barry K.W."/>
            <person name="Bougher N.L."/>
            <person name="Buchanan P."/>
            <person name="Buyck B."/>
            <person name="Bense V."/>
            <person name="Catcheside P."/>
            <person name="Chovatia M."/>
            <person name="Cooper J."/>
            <person name="Damon W."/>
            <person name="Desjardin D."/>
            <person name="Finy P."/>
            <person name="Geml J."/>
            <person name="Haridas S."/>
            <person name="Hughes K."/>
            <person name="Justo A."/>
            <person name="Karasinski D."/>
            <person name="Kautmanova I."/>
            <person name="Kiss B."/>
            <person name="Kocsube S."/>
            <person name="Kotiranta H."/>
            <person name="LaButti K.M."/>
            <person name="Lechner B.E."/>
            <person name="Liimatainen K."/>
            <person name="Lipzen A."/>
            <person name="Lukacs Z."/>
            <person name="Mihaltcheva S."/>
            <person name="Morgado L.N."/>
            <person name="Niskanen T."/>
            <person name="Noordeloos M.E."/>
            <person name="Ohm R.A."/>
            <person name="Ortiz-Santana B."/>
            <person name="Ovrebo C."/>
            <person name="Racz N."/>
            <person name="Riley R."/>
            <person name="Savchenko A."/>
            <person name="Shiryaev A."/>
            <person name="Soop K."/>
            <person name="Spirin V."/>
            <person name="Szebenyi C."/>
            <person name="Tomsovsky M."/>
            <person name="Tulloss R.E."/>
            <person name="Uehling J."/>
            <person name="Grigoriev I.V."/>
            <person name="Vagvolgyi C."/>
            <person name="Papp T."/>
            <person name="Martin F.M."/>
            <person name="Miettinen O."/>
            <person name="Hibbett D.S."/>
            <person name="Nagy L.G."/>
        </authorList>
    </citation>
    <scope>NUCLEOTIDE SEQUENCE [LARGE SCALE GENOMIC DNA]</scope>
    <source>
        <strain evidence="11 12">CBS 309.79</strain>
    </source>
</reference>
<keyword evidence="3" id="KW-0589">Pheromone response</keyword>
<dbReference type="OrthoDB" id="2874149at2759"/>
<evidence type="ECO:0000313" key="12">
    <source>
        <dbReference type="Proteomes" id="UP000305067"/>
    </source>
</evidence>
<keyword evidence="4 10" id="KW-0812">Transmembrane</keyword>
<dbReference type="PANTHER" id="PTHR28097:SF1">
    <property type="entry name" value="PHEROMONE A FACTOR RECEPTOR"/>
    <property type="match status" value="1"/>
</dbReference>
<evidence type="ECO:0000256" key="8">
    <source>
        <dbReference type="ARBA" id="ARBA00023170"/>
    </source>
</evidence>
<feature type="transmembrane region" description="Helical" evidence="10">
    <location>
        <begin position="69"/>
        <end position="88"/>
    </location>
</feature>
<evidence type="ECO:0000256" key="4">
    <source>
        <dbReference type="ARBA" id="ARBA00022692"/>
    </source>
</evidence>
<comment type="similarity">
    <text evidence="2">Belongs to the G-protein coupled receptor 4 family.</text>
</comment>
<dbReference type="EMBL" id="ML178831">
    <property type="protein sequence ID" value="TFK99963.1"/>
    <property type="molecule type" value="Genomic_DNA"/>
</dbReference>
<organism evidence="11 12">
    <name type="scientific">Pterulicium gracile</name>
    <dbReference type="NCBI Taxonomy" id="1884261"/>
    <lineage>
        <taxon>Eukaryota</taxon>
        <taxon>Fungi</taxon>
        <taxon>Dikarya</taxon>
        <taxon>Basidiomycota</taxon>
        <taxon>Agaricomycotina</taxon>
        <taxon>Agaricomycetes</taxon>
        <taxon>Agaricomycetidae</taxon>
        <taxon>Agaricales</taxon>
        <taxon>Pleurotineae</taxon>
        <taxon>Pterulaceae</taxon>
        <taxon>Pterulicium</taxon>
    </lineage>
</organism>
<dbReference type="Proteomes" id="UP000305067">
    <property type="component" value="Unassembled WGS sequence"/>
</dbReference>
<dbReference type="PANTHER" id="PTHR28097">
    <property type="entry name" value="PHEROMONE A FACTOR RECEPTOR"/>
    <property type="match status" value="1"/>
</dbReference>
<dbReference type="GO" id="GO:0004934">
    <property type="term" value="F:mating-type alpha-factor pheromone receptor activity"/>
    <property type="evidence" value="ECO:0007669"/>
    <property type="project" value="InterPro"/>
</dbReference>
<accession>A0A5C3QNF5</accession>
<proteinExistence type="inferred from homology"/>
<keyword evidence="6" id="KW-0297">G-protein coupled receptor</keyword>
<sequence>MELPNGVYSAFAFLGFLCTTIPLPWHLQAWNTGTCLYMIWTALGCLNQFINSIVWNGNAINWAPVWCDISSKITIGVSFAIPACSLIINRRLYTIASVTSVTTTRKERLRGVFIDIAIGVGIPVYAMIIHYVNQGHRFDIYEDIGCFPHVFNTPVYYATMVSVSYILAVGSAIYCVLSIYTFNKRRVQFQQLLASQSTSVTANRYFRLMGLAGTELIFNLALLIFTTVGNTRLGVAPWISWEDTHFGFSHVGQFPAVMWRASPLAEMSMELSRWTVVVCAVLFFGFFGFAEEARKSYRGAYETVGRKLGLNVTSSKGSKGRATNETGPTFSFHLNTSRLRAPTPIQLTRETACKRDTILSFTNLSISAPGGLLDSDSTHSDTTEPKRISFSTSTVASYRASALTVPVVIYSPSSTEPFVIGRMSPEPAMPPGLGGEKALPSVPTDYEEDVPQSAALTSPSVYSVNTQPVCVPPTRDARDMV</sequence>
<evidence type="ECO:0000256" key="10">
    <source>
        <dbReference type="SAM" id="Phobius"/>
    </source>
</evidence>
<dbReference type="AlphaFoldDB" id="A0A5C3QNF5"/>
<keyword evidence="7 10" id="KW-0472">Membrane</keyword>
<dbReference type="PRINTS" id="PR00899">
    <property type="entry name" value="GPCRSTE3"/>
</dbReference>
<keyword evidence="8 11" id="KW-0675">Receptor</keyword>
<name>A0A5C3QNF5_9AGAR</name>
<gene>
    <name evidence="11" type="ORF">BDV98DRAFT_570500</name>
</gene>
<feature type="transmembrane region" description="Helical" evidence="10">
    <location>
        <begin position="155"/>
        <end position="183"/>
    </location>
</feature>
<dbReference type="CDD" id="cd14966">
    <property type="entry name" value="7tmD_STE3"/>
    <property type="match status" value="1"/>
</dbReference>
<comment type="subcellular location">
    <subcellularLocation>
        <location evidence="1">Membrane</location>
        <topology evidence="1">Multi-pass membrane protein</topology>
    </subcellularLocation>
</comment>
<dbReference type="Pfam" id="PF02076">
    <property type="entry name" value="STE3"/>
    <property type="match status" value="1"/>
</dbReference>
<evidence type="ECO:0000256" key="1">
    <source>
        <dbReference type="ARBA" id="ARBA00004141"/>
    </source>
</evidence>
<dbReference type="PRINTS" id="PR00901">
    <property type="entry name" value="PHEROMONEBAR"/>
</dbReference>
<feature type="transmembrane region" description="Helical" evidence="10">
    <location>
        <begin position="204"/>
        <end position="225"/>
    </location>
</feature>
<evidence type="ECO:0000256" key="9">
    <source>
        <dbReference type="ARBA" id="ARBA00023224"/>
    </source>
</evidence>
<evidence type="ECO:0000256" key="5">
    <source>
        <dbReference type="ARBA" id="ARBA00022989"/>
    </source>
</evidence>
<evidence type="ECO:0000256" key="3">
    <source>
        <dbReference type="ARBA" id="ARBA00022507"/>
    </source>
</evidence>
<keyword evidence="12" id="KW-1185">Reference proteome</keyword>
<evidence type="ECO:0000313" key="11">
    <source>
        <dbReference type="EMBL" id="TFK99963.1"/>
    </source>
</evidence>
<keyword evidence="9" id="KW-0807">Transducer</keyword>
<feature type="transmembrane region" description="Helical" evidence="10">
    <location>
        <begin position="6"/>
        <end position="25"/>
    </location>
</feature>
<evidence type="ECO:0000256" key="7">
    <source>
        <dbReference type="ARBA" id="ARBA00023136"/>
    </source>
</evidence>
<evidence type="ECO:0000256" key="2">
    <source>
        <dbReference type="ARBA" id="ARBA00011085"/>
    </source>
</evidence>
<protein>
    <submittedName>
        <fullName evidence="11">Pheromone A receptor-domain-containing protein</fullName>
    </submittedName>
</protein>
<feature type="transmembrane region" description="Helical" evidence="10">
    <location>
        <begin position="109"/>
        <end position="132"/>
    </location>
</feature>
<evidence type="ECO:0000256" key="6">
    <source>
        <dbReference type="ARBA" id="ARBA00023040"/>
    </source>
</evidence>
<dbReference type="InterPro" id="IPR001499">
    <property type="entry name" value="GPCR_STE3"/>
</dbReference>
<dbReference type="InterPro" id="IPR000481">
    <property type="entry name" value="GPCR_Pheromne_B_alpha_rcpt"/>
</dbReference>
<dbReference type="GO" id="GO:0000750">
    <property type="term" value="P:pheromone-dependent signal transduction involved in conjugation with cellular fusion"/>
    <property type="evidence" value="ECO:0007669"/>
    <property type="project" value="TreeGrafter"/>
</dbReference>
<dbReference type="GO" id="GO:0005886">
    <property type="term" value="C:plasma membrane"/>
    <property type="evidence" value="ECO:0007669"/>
    <property type="project" value="TreeGrafter"/>
</dbReference>
<keyword evidence="5 10" id="KW-1133">Transmembrane helix</keyword>
<feature type="transmembrane region" description="Helical" evidence="10">
    <location>
        <begin position="271"/>
        <end position="290"/>
    </location>
</feature>